<proteinExistence type="predicted"/>
<evidence type="ECO:0000313" key="6">
    <source>
        <dbReference type="Proteomes" id="UP001415857"/>
    </source>
</evidence>
<evidence type="ECO:0000259" key="4">
    <source>
        <dbReference type="PROSITE" id="PS50280"/>
    </source>
</evidence>
<dbReference type="GO" id="GO:0032259">
    <property type="term" value="P:methylation"/>
    <property type="evidence" value="ECO:0007669"/>
    <property type="project" value="UniProtKB-KW"/>
</dbReference>
<dbReference type="PROSITE" id="PS50280">
    <property type="entry name" value="SET"/>
    <property type="match status" value="1"/>
</dbReference>
<dbReference type="AlphaFoldDB" id="A0AAP0RDU9"/>
<accession>A0AAP0RDU9</accession>
<reference evidence="5 6" key="1">
    <citation type="journal article" date="2024" name="Plant J.">
        <title>Genome sequences and population genomics reveal climatic adaptation and genomic divergence between two closely related sweetgum species.</title>
        <authorList>
            <person name="Xu W.Q."/>
            <person name="Ren C.Q."/>
            <person name="Zhang X.Y."/>
            <person name="Comes H.P."/>
            <person name="Liu X.H."/>
            <person name="Li Y.G."/>
            <person name="Kettle C.J."/>
            <person name="Jalonen R."/>
            <person name="Gaisberger H."/>
            <person name="Ma Y.Z."/>
            <person name="Qiu Y.X."/>
        </authorList>
    </citation>
    <scope>NUCLEOTIDE SEQUENCE [LARGE SCALE GENOMIC DNA]</scope>
    <source>
        <strain evidence="5">Hangzhou</strain>
    </source>
</reference>
<keyword evidence="1" id="KW-0489">Methyltransferase</keyword>
<feature type="domain" description="SET" evidence="4">
    <location>
        <begin position="174"/>
        <end position="392"/>
    </location>
</feature>
<dbReference type="InterPro" id="IPR001214">
    <property type="entry name" value="SET_dom"/>
</dbReference>
<dbReference type="CDD" id="cd10527">
    <property type="entry name" value="SET_LSMT"/>
    <property type="match status" value="1"/>
</dbReference>
<dbReference type="Proteomes" id="UP001415857">
    <property type="component" value="Unassembled WGS sequence"/>
</dbReference>
<evidence type="ECO:0000256" key="2">
    <source>
        <dbReference type="ARBA" id="ARBA00022679"/>
    </source>
</evidence>
<organism evidence="5 6">
    <name type="scientific">Liquidambar formosana</name>
    <name type="common">Formosan gum</name>
    <dbReference type="NCBI Taxonomy" id="63359"/>
    <lineage>
        <taxon>Eukaryota</taxon>
        <taxon>Viridiplantae</taxon>
        <taxon>Streptophyta</taxon>
        <taxon>Embryophyta</taxon>
        <taxon>Tracheophyta</taxon>
        <taxon>Spermatophyta</taxon>
        <taxon>Magnoliopsida</taxon>
        <taxon>eudicotyledons</taxon>
        <taxon>Gunneridae</taxon>
        <taxon>Pentapetalae</taxon>
        <taxon>Saxifragales</taxon>
        <taxon>Altingiaceae</taxon>
        <taxon>Liquidambar</taxon>
    </lineage>
</organism>
<evidence type="ECO:0000256" key="3">
    <source>
        <dbReference type="ARBA" id="ARBA00022691"/>
    </source>
</evidence>
<dbReference type="InterPro" id="IPR036464">
    <property type="entry name" value="Rubisco_LSMT_subst-bd_sf"/>
</dbReference>
<dbReference type="PANTHER" id="PTHR13271">
    <property type="entry name" value="UNCHARACTERIZED PUTATIVE METHYLTRANSFERASE"/>
    <property type="match status" value="1"/>
</dbReference>
<evidence type="ECO:0000313" key="5">
    <source>
        <dbReference type="EMBL" id="KAK9275714.1"/>
    </source>
</evidence>
<keyword evidence="2" id="KW-0808">Transferase</keyword>
<keyword evidence="6" id="KW-1185">Reference proteome</keyword>
<dbReference type="PANTHER" id="PTHR13271:SF103">
    <property type="entry name" value="N-METHYLTRANSFERASE DOMAIN AND SET DOMAIN CONTAINING PROTEIN-RELATED"/>
    <property type="match status" value="1"/>
</dbReference>
<sequence>MVGDKLHLSDEIGQTNDDYSLVVELPDSDPLFERKKKLLQIKGFDPKARVYFERSSCPNWVYATLEKILQRARIIHLNEAELYFDEVDGLTPVKYYSPRNELEALNSILSVIDTSLSSSTDMEMDILQDLREATVDKILDFGDKCKEETKIVENCSCDREKCLLQWGENSGVRTKLQITYVERAGRGAIAMEDLKVGDIALEVPVSIIISEDLVHKSDMFHILEKMDGISSETMLLLWSMREKHSRNSKFKIYFDTLPEVFNTGLSFGIDAIMALDGTLLLEEIVQAKEHLRFQYDLLFPALCDDHPVIFPPELYTWEQFLWACELWYSNGMKIMFADGKLRTCLIPIAGFLNHSLYPHIMHYGKVDSATNSLKFPLSRPCSVGEQCYLSYGNFSSSHLITFYGFLPQGDNPYDIIPLDIDAAQADFSEEGCPMSSWTTHMVRGTWLSKNHEIFYYGLPAPLLDHLRRARSLMPHDKTLTQANFEIEMEVLQDLCSTFEDMMESIGNTELDDGKNTSWDVKLAEEFKDLQRRIVSSIITSCHAGCKLVKNELHKCTTDESQSP</sequence>
<dbReference type="GO" id="GO:0016279">
    <property type="term" value="F:protein-lysine N-methyltransferase activity"/>
    <property type="evidence" value="ECO:0007669"/>
    <property type="project" value="TreeGrafter"/>
</dbReference>
<comment type="caution">
    <text evidence="5">The sequence shown here is derived from an EMBL/GenBank/DDBJ whole genome shotgun (WGS) entry which is preliminary data.</text>
</comment>
<dbReference type="EMBL" id="JBBPBK010000011">
    <property type="protein sequence ID" value="KAK9275714.1"/>
    <property type="molecule type" value="Genomic_DNA"/>
</dbReference>
<dbReference type="Gene3D" id="3.90.1410.10">
    <property type="entry name" value="set domain protein methyltransferase, domain 1"/>
    <property type="match status" value="1"/>
</dbReference>
<keyword evidence="3" id="KW-0949">S-adenosyl-L-methionine</keyword>
<dbReference type="SUPFAM" id="SSF82199">
    <property type="entry name" value="SET domain"/>
    <property type="match status" value="1"/>
</dbReference>
<protein>
    <recommendedName>
        <fullName evidence="4">SET domain-containing protein</fullName>
    </recommendedName>
</protein>
<dbReference type="Gene3D" id="3.90.1420.10">
    <property type="entry name" value="Rubisco LSMT, substrate-binding domain"/>
    <property type="match status" value="1"/>
</dbReference>
<gene>
    <name evidence="5" type="ORF">L1049_022982</name>
</gene>
<dbReference type="FunFam" id="3.90.1410.10:FF:000011">
    <property type="entry name" value="Transcription factor, E2F and DP-related"/>
    <property type="match status" value="1"/>
</dbReference>
<dbReference type="InterPro" id="IPR050600">
    <property type="entry name" value="SETD3_SETD6_MTase"/>
</dbReference>
<name>A0AAP0RDU9_LIQFO</name>
<dbReference type="InterPro" id="IPR046341">
    <property type="entry name" value="SET_dom_sf"/>
</dbReference>
<evidence type="ECO:0000256" key="1">
    <source>
        <dbReference type="ARBA" id="ARBA00022603"/>
    </source>
</evidence>